<organism evidence="2 3">
    <name type="scientific">Didymella pomorum</name>
    <dbReference type="NCBI Taxonomy" id="749634"/>
    <lineage>
        <taxon>Eukaryota</taxon>
        <taxon>Fungi</taxon>
        <taxon>Dikarya</taxon>
        <taxon>Ascomycota</taxon>
        <taxon>Pezizomycotina</taxon>
        <taxon>Dothideomycetes</taxon>
        <taxon>Pleosporomycetidae</taxon>
        <taxon>Pleosporales</taxon>
        <taxon>Pleosporineae</taxon>
        <taxon>Didymellaceae</taxon>
        <taxon>Didymella</taxon>
    </lineage>
</organism>
<accession>A0A9W8ZFA0</accession>
<comment type="caution">
    <text evidence="2">The sequence shown here is derived from an EMBL/GenBank/DDBJ whole genome shotgun (WGS) entry which is preliminary data.</text>
</comment>
<reference evidence="2" key="1">
    <citation type="submission" date="2022-10" db="EMBL/GenBank/DDBJ databases">
        <title>Tapping the CABI collections for fungal endophytes: first genome assemblies for Collariella, Neodidymelliopsis, Ascochyta clinopodiicola, Didymella pomorum, Didymosphaeria variabile, Neocosmospora piperis and Neocucurbitaria cava.</title>
        <authorList>
            <person name="Hill R."/>
        </authorList>
    </citation>
    <scope>NUCLEOTIDE SEQUENCE</scope>
    <source>
        <strain evidence="2">IMI 355091</strain>
    </source>
</reference>
<dbReference type="AlphaFoldDB" id="A0A9W8ZFA0"/>
<feature type="region of interest" description="Disordered" evidence="1">
    <location>
        <begin position="74"/>
        <end position="172"/>
    </location>
</feature>
<proteinExistence type="predicted"/>
<gene>
    <name evidence="2" type="ORF">N0V91_003934</name>
</gene>
<evidence type="ECO:0000313" key="2">
    <source>
        <dbReference type="EMBL" id="KAJ4407350.1"/>
    </source>
</evidence>
<dbReference type="EMBL" id="JAPEVA010000021">
    <property type="protein sequence ID" value="KAJ4407350.1"/>
    <property type="molecule type" value="Genomic_DNA"/>
</dbReference>
<keyword evidence="3" id="KW-1185">Reference proteome</keyword>
<name>A0A9W8ZFA0_9PLEO</name>
<sequence>MSKKWTPELDAIVSPISSTAILTDALRLLHGVFEECNISFGKALCEKLAQHVRAAGVDGFTECTPKSIENRLYSWKKKKKNTTAGSGDTPASTPKKAAAKPKKEPAAPKAKTPRAKKGAVKKEASEEADGVLTPSPGRKRSAESEKVGDKKKLKFEQDVDDEDGAGEAEDEV</sequence>
<dbReference type="Proteomes" id="UP001140510">
    <property type="component" value="Unassembled WGS sequence"/>
</dbReference>
<feature type="compositionally biased region" description="Acidic residues" evidence="1">
    <location>
        <begin position="158"/>
        <end position="172"/>
    </location>
</feature>
<evidence type="ECO:0000313" key="3">
    <source>
        <dbReference type="Proteomes" id="UP001140510"/>
    </source>
</evidence>
<feature type="compositionally biased region" description="Basic and acidic residues" evidence="1">
    <location>
        <begin position="140"/>
        <end position="157"/>
    </location>
</feature>
<protein>
    <submittedName>
        <fullName evidence="2">Uncharacterized protein</fullName>
    </submittedName>
</protein>
<evidence type="ECO:0000256" key="1">
    <source>
        <dbReference type="SAM" id="MobiDB-lite"/>
    </source>
</evidence>
<dbReference type="OrthoDB" id="5418867at2759"/>